<dbReference type="InterPro" id="IPR012851">
    <property type="entry name" value="Spore_coat_CotF-like"/>
</dbReference>
<keyword evidence="4" id="KW-0167">Capsid protein</keyword>
<dbReference type="Proteomes" id="UP001516662">
    <property type="component" value="Unassembled WGS sequence"/>
</dbReference>
<protein>
    <submittedName>
        <fullName evidence="4">Spore coat protein</fullName>
    </submittedName>
</protein>
<dbReference type="Gene3D" id="1.20.1260.10">
    <property type="match status" value="1"/>
</dbReference>
<keyword evidence="4" id="KW-0946">Virion</keyword>
<comment type="similarity">
    <text evidence="3">Belongs to the CotF family.</text>
</comment>
<organism evidence="4 5">
    <name type="scientific">Litchfieldia luteola</name>
    <dbReference type="NCBI Taxonomy" id="682179"/>
    <lineage>
        <taxon>Bacteria</taxon>
        <taxon>Bacillati</taxon>
        <taxon>Bacillota</taxon>
        <taxon>Bacilli</taxon>
        <taxon>Bacillales</taxon>
        <taxon>Bacillaceae</taxon>
        <taxon>Litchfieldia</taxon>
    </lineage>
</organism>
<comment type="caution">
    <text evidence="4">The sequence shown here is derived from an EMBL/GenBank/DDBJ whole genome shotgun (WGS) entry which is preliminary data.</text>
</comment>
<gene>
    <name evidence="4" type="ORF">IMZ08_02140</name>
</gene>
<evidence type="ECO:0000313" key="5">
    <source>
        <dbReference type="Proteomes" id="UP001516662"/>
    </source>
</evidence>
<reference evidence="4 5" key="1">
    <citation type="submission" date="2020-10" db="EMBL/GenBank/DDBJ databases">
        <title>Bacillus sp. HD4P25, an endophyte from a halophyte.</title>
        <authorList>
            <person name="Sun J.-Q."/>
        </authorList>
    </citation>
    <scope>NUCLEOTIDE SEQUENCE [LARGE SCALE GENOMIC DNA]</scope>
    <source>
        <strain evidence="4 5">YIM 93174</strain>
    </source>
</reference>
<evidence type="ECO:0000256" key="1">
    <source>
        <dbReference type="ARBA" id="ARBA00022969"/>
    </source>
</evidence>
<dbReference type="Pfam" id="PF07875">
    <property type="entry name" value="Coat_F"/>
    <property type="match status" value="1"/>
</dbReference>
<evidence type="ECO:0000256" key="3">
    <source>
        <dbReference type="ARBA" id="ARBA00024344"/>
    </source>
</evidence>
<proteinExistence type="inferred from homology"/>
<keyword evidence="5" id="KW-1185">Reference proteome</keyword>
<evidence type="ECO:0000256" key="2">
    <source>
        <dbReference type="ARBA" id="ARBA00024325"/>
    </source>
</evidence>
<dbReference type="PANTHER" id="PTHR39183:SF1">
    <property type="entry name" value="SPORE COAT PROTEIN F-LIKE PROTEIN YHCQ"/>
    <property type="match status" value="1"/>
</dbReference>
<keyword evidence="1" id="KW-0749">Sporulation</keyword>
<dbReference type="RefSeq" id="WP_193534338.1">
    <property type="nucleotide sequence ID" value="NZ_JADCLJ010000006.1"/>
</dbReference>
<dbReference type="InterPro" id="IPR012347">
    <property type="entry name" value="Ferritin-like"/>
</dbReference>
<accession>A0ABR9QED6</accession>
<sequence length="176" mass="20358">MEREIGAHELLKIHEVMQKLKDGMNLYNLYLPHIKNEDFARLVEYQLHFTKSECKMFLDELCSPTANVCTYGMYTIFEPTYGYKSITLGSDNKFSEHEISSSLLAHCKSTAIVKMSAALECANPDLRQLMVQSSTNSVHQAYDIWRFMNAQGYYQVPVFPEETTEVIIQSFKKMYP</sequence>
<comment type="subcellular location">
    <subcellularLocation>
        <location evidence="2">Spore coat</location>
    </subcellularLocation>
</comment>
<dbReference type="PANTHER" id="PTHR39183">
    <property type="entry name" value="SPORE COAT PROTEIN F-LIKE PROTEIN YHCQ"/>
    <property type="match status" value="1"/>
</dbReference>
<evidence type="ECO:0000313" key="4">
    <source>
        <dbReference type="EMBL" id="MBE4906857.1"/>
    </source>
</evidence>
<name>A0ABR9QED6_9BACI</name>
<dbReference type="EMBL" id="JADCLJ010000006">
    <property type="protein sequence ID" value="MBE4906857.1"/>
    <property type="molecule type" value="Genomic_DNA"/>
</dbReference>